<keyword evidence="2" id="KW-1185">Reference proteome</keyword>
<proteinExistence type="predicted"/>
<gene>
    <name evidence="1" type="ORF">PACLA_8A016353</name>
</gene>
<accession>A0A6S7GA26</accession>
<reference evidence="1" key="1">
    <citation type="submission" date="2020-04" db="EMBL/GenBank/DDBJ databases">
        <authorList>
            <person name="Alioto T."/>
            <person name="Alioto T."/>
            <person name="Gomez Garrido J."/>
        </authorList>
    </citation>
    <scope>NUCLEOTIDE SEQUENCE</scope>
    <source>
        <strain evidence="1">A484AB</strain>
    </source>
</reference>
<dbReference type="AlphaFoldDB" id="A0A6S7GA26"/>
<name>A0A6S7GA26_PARCT</name>
<feature type="non-terminal residue" evidence="1">
    <location>
        <position position="1"/>
    </location>
</feature>
<comment type="caution">
    <text evidence="1">The sequence shown here is derived from an EMBL/GenBank/DDBJ whole genome shotgun (WGS) entry which is preliminary data.</text>
</comment>
<organism evidence="1 2">
    <name type="scientific">Paramuricea clavata</name>
    <name type="common">Red gorgonian</name>
    <name type="synonym">Violescent sea-whip</name>
    <dbReference type="NCBI Taxonomy" id="317549"/>
    <lineage>
        <taxon>Eukaryota</taxon>
        <taxon>Metazoa</taxon>
        <taxon>Cnidaria</taxon>
        <taxon>Anthozoa</taxon>
        <taxon>Octocorallia</taxon>
        <taxon>Malacalcyonacea</taxon>
        <taxon>Plexauridae</taxon>
        <taxon>Paramuricea</taxon>
    </lineage>
</organism>
<protein>
    <submittedName>
        <fullName evidence="1">Uncharacterized protein</fullName>
    </submittedName>
</protein>
<sequence>RILKTGQDMTIKGQHYYNRHRPVCLTRSIYPSFYVRVTEIIAPYFNGLCDDDIQINNGYCTSCRTEISRARISNLYSNLHERATISCKIITKFSCLTRFFIRMFPSQVPWPRIYNISKTKLAHRSYATASRSACFLPEMRANTLLLQFCISRISCIARIACNSFLAKEAADEKTADVEEIIATGSEKARTFEAAVHNNERLPDILKSIIIFEPRADAEAASLLFEMKLPPEICEKWELEISYMDDEKVDLDLFLKFLNKQVKRVHQVLDRLDGILDITDDILVYGVGTTEENANADHDKKWKCLLERYKESGVALNSDNLN</sequence>
<dbReference type="Proteomes" id="UP001152795">
    <property type="component" value="Unassembled WGS sequence"/>
</dbReference>
<dbReference type="EMBL" id="CACRXK020001387">
    <property type="protein sequence ID" value="CAB3988818.1"/>
    <property type="molecule type" value="Genomic_DNA"/>
</dbReference>
<evidence type="ECO:0000313" key="1">
    <source>
        <dbReference type="EMBL" id="CAB3988818.1"/>
    </source>
</evidence>
<evidence type="ECO:0000313" key="2">
    <source>
        <dbReference type="Proteomes" id="UP001152795"/>
    </source>
</evidence>